<name>A0A915B9R3_PARUN</name>
<organism evidence="1 2">
    <name type="scientific">Parascaris univalens</name>
    <name type="common">Nematode worm</name>
    <dbReference type="NCBI Taxonomy" id="6257"/>
    <lineage>
        <taxon>Eukaryota</taxon>
        <taxon>Metazoa</taxon>
        <taxon>Ecdysozoa</taxon>
        <taxon>Nematoda</taxon>
        <taxon>Chromadorea</taxon>
        <taxon>Rhabditida</taxon>
        <taxon>Spirurina</taxon>
        <taxon>Ascaridomorpha</taxon>
        <taxon>Ascaridoidea</taxon>
        <taxon>Ascarididae</taxon>
        <taxon>Parascaris</taxon>
    </lineage>
</organism>
<dbReference type="WBParaSite" id="PgR032X_g004_t03">
    <property type="protein sequence ID" value="PgR032X_g004_t03"/>
    <property type="gene ID" value="PgR032X_g004"/>
</dbReference>
<accession>A0A915B9R3</accession>
<sequence length="76" mass="8700">ELRELSREEISEMIESFENIRRPRAHLGASLLQEIDQKSSSKEELIARRSVEFNATILGFRTGSSSRKSNRFCSSP</sequence>
<reference evidence="2" key="1">
    <citation type="submission" date="2022-11" db="UniProtKB">
        <authorList>
            <consortium name="WormBaseParasite"/>
        </authorList>
    </citation>
    <scope>IDENTIFICATION</scope>
</reference>
<evidence type="ECO:0000313" key="2">
    <source>
        <dbReference type="WBParaSite" id="PgR032X_g004_t03"/>
    </source>
</evidence>
<protein>
    <submittedName>
        <fullName evidence="2">Uncharacterized protein</fullName>
    </submittedName>
</protein>
<proteinExistence type="predicted"/>
<dbReference type="Proteomes" id="UP000887569">
    <property type="component" value="Unplaced"/>
</dbReference>
<evidence type="ECO:0000313" key="1">
    <source>
        <dbReference type="Proteomes" id="UP000887569"/>
    </source>
</evidence>
<keyword evidence="1" id="KW-1185">Reference proteome</keyword>
<dbReference type="AlphaFoldDB" id="A0A915B9R3"/>